<dbReference type="RefSeq" id="WP_132253459.1">
    <property type="nucleotide sequence ID" value="NZ_SMAL01000009.1"/>
</dbReference>
<evidence type="ECO:0000256" key="4">
    <source>
        <dbReference type="ARBA" id="ARBA00022448"/>
    </source>
</evidence>
<name>A0A4V2UZY3_9FIRM</name>
<feature type="domain" description="4Fe-4S ferredoxin-type" evidence="12">
    <location>
        <begin position="29"/>
        <end position="56"/>
    </location>
</feature>
<evidence type="ECO:0000256" key="11">
    <source>
        <dbReference type="RuleBase" id="RU365098"/>
    </source>
</evidence>
<dbReference type="AlphaFoldDB" id="A0A4V2UZY3"/>
<evidence type="ECO:0000256" key="5">
    <source>
        <dbReference type="ARBA" id="ARBA00022485"/>
    </source>
</evidence>
<organism evidence="13 14">
    <name type="scientific">Natranaerovirga pectinivora</name>
    <dbReference type="NCBI Taxonomy" id="682400"/>
    <lineage>
        <taxon>Bacteria</taxon>
        <taxon>Bacillati</taxon>
        <taxon>Bacillota</taxon>
        <taxon>Clostridia</taxon>
        <taxon>Lachnospirales</taxon>
        <taxon>Natranaerovirgaceae</taxon>
        <taxon>Natranaerovirga</taxon>
    </lineage>
</organism>
<proteinExistence type="predicted"/>
<dbReference type="PROSITE" id="PS00198">
    <property type="entry name" value="4FE4S_FER_1"/>
    <property type="match status" value="2"/>
</dbReference>
<dbReference type="Proteomes" id="UP000294902">
    <property type="component" value="Unassembled WGS sequence"/>
</dbReference>
<comment type="cofactor">
    <cofactor evidence="1 11">
        <name>[4Fe-4S] cluster</name>
        <dbReference type="ChEBI" id="CHEBI:49883"/>
    </cofactor>
</comment>
<accession>A0A4V2UZY3</accession>
<feature type="domain" description="4Fe-4S ferredoxin-type" evidence="12">
    <location>
        <begin position="1"/>
        <end position="25"/>
    </location>
</feature>
<gene>
    <name evidence="13" type="ORF">EDC18_10992</name>
</gene>
<dbReference type="InterPro" id="IPR017900">
    <property type="entry name" value="4Fe4S_Fe_S_CS"/>
</dbReference>
<dbReference type="GO" id="GO:0005737">
    <property type="term" value="C:cytoplasm"/>
    <property type="evidence" value="ECO:0007669"/>
    <property type="project" value="TreeGrafter"/>
</dbReference>
<evidence type="ECO:0000313" key="13">
    <source>
        <dbReference type="EMBL" id="TCT13129.1"/>
    </source>
</evidence>
<dbReference type="PANTHER" id="PTHR24960">
    <property type="entry name" value="PHOTOSYSTEM I IRON-SULFUR CENTER-RELATED"/>
    <property type="match status" value="1"/>
</dbReference>
<keyword evidence="4 11" id="KW-0813">Transport</keyword>
<evidence type="ECO:0000256" key="8">
    <source>
        <dbReference type="ARBA" id="ARBA00022982"/>
    </source>
</evidence>
<reference evidence="13 14" key="1">
    <citation type="submission" date="2019-03" db="EMBL/GenBank/DDBJ databases">
        <title>Genomic Encyclopedia of Type Strains, Phase IV (KMG-IV): sequencing the most valuable type-strain genomes for metagenomic binning, comparative biology and taxonomic classification.</title>
        <authorList>
            <person name="Goeker M."/>
        </authorList>
    </citation>
    <scope>NUCLEOTIDE SEQUENCE [LARGE SCALE GENOMIC DNA]</scope>
    <source>
        <strain evidence="13 14">DSM 24629</strain>
    </source>
</reference>
<keyword evidence="6 11" id="KW-0479">Metal-binding</keyword>
<keyword evidence="5 11" id="KW-0004">4Fe-4S</keyword>
<dbReference type="Gene3D" id="3.30.70.20">
    <property type="match status" value="1"/>
</dbReference>
<evidence type="ECO:0000259" key="12">
    <source>
        <dbReference type="PROSITE" id="PS51379"/>
    </source>
</evidence>
<protein>
    <recommendedName>
        <fullName evidence="3 11">Ferredoxin</fullName>
    </recommendedName>
</protein>
<evidence type="ECO:0000313" key="14">
    <source>
        <dbReference type="Proteomes" id="UP000294902"/>
    </source>
</evidence>
<keyword evidence="10 11" id="KW-0411">Iron-sulfur</keyword>
<comment type="function">
    <text evidence="2 11">Ferredoxins are iron-sulfur proteins that transfer electrons in a wide variety of metabolic reactions.</text>
</comment>
<dbReference type="InterPro" id="IPR050157">
    <property type="entry name" value="PSI_iron-sulfur_center"/>
</dbReference>
<evidence type="ECO:0000256" key="10">
    <source>
        <dbReference type="ARBA" id="ARBA00023014"/>
    </source>
</evidence>
<dbReference type="Pfam" id="PF13187">
    <property type="entry name" value="Fer4_9"/>
    <property type="match status" value="1"/>
</dbReference>
<dbReference type="InterPro" id="IPR017896">
    <property type="entry name" value="4Fe4S_Fe-S-bd"/>
</dbReference>
<keyword evidence="7" id="KW-0677">Repeat</keyword>
<keyword evidence="8 11" id="KW-0249">Electron transport</keyword>
<evidence type="ECO:0000256" key="9">
    <source>
        <dbReference type="ARBA" id="ARBA00023004"/>
    </source>
</evidence>
<dbReference type="PANTHER" id="PTHR24960:SF79">
    <property type="entry name" value="PHOTOSYSTEM I IRON-SULFUR CENTER"/>
    <property type="match status" value="1"/>
</dbReference>
<dbReference type="GO" id="GO:0051539">
    <property type="term" value="F:4 iron, 4 sulfur cluster binding"/>
    <property type="evidence" value="ECO:0007669"/>
    <property type="project" value="UniProtKB-UniRule"/>
</dbReference>
<dbReference type="OrthoDB" id="9803397at2"/>
<evidence type="ECO:0000256" key="1">
    <source>
        <dbReference type="ARBA" id="ARBA00001966"/>
    </source>
</evidence>
<dbReference type="PROSITE" id="PS51379">
    <property type="entry name" value="4FE4S_FER_2"/>
    <property type="match status" value="2"/>
</dbReference>
<evidence type="ECO:0000256" key="3">
    <source>
        <dbReference type="ARBA" id="ARBA00013529"/>
    </source>
</evidence>
<dbReference type="GO" id="GO:0046872">
    <property type="term" value="F:metal ion binding"/>
    <property type="evidence" value="ECO:0007669"/>
    <property type="project" value="UniProtKB-UniRule"/>
</dbReference>
<dbReference type="FunFam" id="3.30.70.20:FF:000045">
    <property type="entry name" value="Ferredoxin, 4Fe-4S"/>
    <property type="match status" value="1"/>
</dbReference>
<dbReference type="GO" id="GO:0009055">
    <property type="term" value="F:electron transfer activity"/>
    <property type="evidence" value="ECO:0007669"/>
    <property type="project" value="UniProtKB-UniRule"/>
</dbReference>
<keyword evidence="14" id="KW-1185">Reference proteome</keyword>
<dbReference type="InterPro" id="IPR000813">
    <property type="entry name" value="7Fe_ferredoxin"/>
</dbReference>
<dbReference type="PRINTS" id="PR00354">
    <property type="entry name" value="7FE8SFRDOXIN"/>
</dbReference>
<evidence type="ECO:0000256" key="7">
    <source>
        <dbReference type="ARBA" id="ARBA00022737"/>
    </source>
</evidence>
<comment type="caution">
    <text evidence="13">The sequence shown here is derived from an EMBL/GenBank/DDBJ whole genome shotgun (WGS) entry which is preliminary data.</text>
</comment>
<dbReference type="EMBL" id="SMAL01000009">
    <property type="protein sequence ID" value="TCT13129.1"/>
    <property type="molecule type" value="Genomic_DNA"/>
</dbReference>
<dbReference type="SUPFAM" id="SSF54862">
    <property type="entry name" value="4Fe-4S ferredoxins"/>
    <property type="match status" value="1"/>
</dbReference>
<sequence length="56" mass="5727">MAYLISEECINCGVCEPECPTSAISEGGDKYVVAADACIDCGACADVCPVDAPQPE</sequence>
<keyword evidence="9 11" id="KW-0408">Iron</keyword>
<evidence type="ECO:0000256" key="6">
    <source>
        <dbReference type="ARBA" id="ARBA00022723"/>
    </source>
</evidence>
<evidence type="ECO:0000256" key="2">
    <source>
        <dbReference type="ARBA" id="ARBA00003532"/>
    </source>
</evidence>